<keyword evidence="1" id="KW-0347">Helicase</keyword>
<comment type="caution">
    <text evidence="1">The sequence shown here is derived from an EMBL/GenBank/DDBJ whole genome shotgun (WGS) entry which is preliminary data.</text>
</comment>
<feature type="non-terminal residue" evidence="1">
    <location>
        <position position="1"/>
    </location>
</feature>
<keyword evidence="1" id="KW-0378">Hydrolase</keyword>
<keyword evidence="1" id="KW-0067">ATP-binding</keyword>
<dbReference type="GO" id="GO:0004386">
    <property type="term" value="F:helicase activity"/>
    <property type="evidence" value="ECO:0007669"/>
    <property type="project" value="UniProtKB-KW"/>
</dbReference>
<organism evidence="1">
    <name type="scientific">mine drainage metagenome</name>
    <dbReference type="NCBI Taxonomy" id="410659"/>
    <lineage>
        <taxon>unclassified sequences</taxon>
        <taxon>metagenomes</taxon>
        <taxon>ecological metagenomes</taxon>
    </lineage>
</organism>
<sequence>GHRPVPTRIGQDKPVFVYKLIVSGSIEERMQALKEKKSALAAGILNAEGMDRAVFAESDLAVLLAPLPPVSDHANGKL</sequence>
<reference evidence="1" key="2">
    <citation type="journal article" date="2014" name="ISME J.">
        <title>Microbial stratification in low pH oxic and suboxic macroscopic growths along an acid mine drainage.</title>
        <authorList>
            <person name="Mendez-Garcia C."/>
            <person name="Mesa V."/>
            <person name="Sprenger R.R."/>
            <person name="Richter M."/>
            <person name="Diez M.S."/>
            <person name="Solano J."/>
            <person name="Bargiela R."/>
            <person name="Golyshina O.V."/>
            <person name="Manteca A."/>
            <person name="Ramos J.L."/>
            <person name="Gallego J.R."/>
            <person name="Llorente I."/>
            <person name="Martins Dos Santos V.A."/>
            <person name="Jensen O.N."/>
            <person name="Pelaez A.I."/>
            <person name="Sanchez J."/>
            <person name="Ferrer M."/>
        </authorList>
    </citation>
    <scope>NUCLEOTIDE SEQUENCE</scope>
</reference>
<dbReference type="EMBL" id="AUZZ01011223">
    <property type="protein sequence ID" value="EQD27004.1"/>
    <property type="molecule type" value="Genomic_DNA"/>
</dbReference>
<protein>
    <submittedName>
        <fullName evidence="1">SNF2-related:helicase</fullName>
    </submittedName>
</protein>
<dbReference type="Gene3D" id="3.40.50.300">
    <property type="entry name" value="P-loop containing nucleotide triphosphate hydrolases"/>
    <property type="match status" value="1"/>
</dbReference>
<reference evidence="1" key="1">
    <citation type="submission" date="2013-08" db="EMBL/GenBank/DDBJ databases">
        <authorList>
            <person name="Mendez C."/>
            <person name="Richter M."/>
            <person name="Ferrer M."/>
            <person name="Sanchez J."/>
        </authorList>
    </citation>
    <scope>NUCLEOTIDE SEQUENCE</scope>
</reference>
<accession>T0ZDY2</accession>
<evidence type="ECO:0000313" key="1">
    <source>
        <dbReference type="EMBL" id="EQD27004.1"/>
    </source>
</evidence>
<gene>
    <name evidence="1" type="ORF">B2A_15416</name>
</gene>
<dbReference type="InterPro" id="IPR027417">
    <property type="entry name" value="P-loop_NTPase"/>
</dbReference>
<proteinExistence type="predicted"/>
<dbReference type="AlphaFoldDB" id="T0ZDY2"/>
<dbReference type="SUPFAM" id="SSF52540">
    <property type="entry name" value="P-loop containing nucleoside triphosphate hydrolases"/>
    <property type="match status" value="1"/>
</dbReference>
<keyword evidence="1" id="KW-0547">Nucleotide-binding</keyword>
<name>T0ZDY2_9ZZZZ</name>